<sequence>MQPLSWYSENNVIVRTNEKTIKIDTPQNVNGISASGTSVPYETYLTDIISYSKISKCGAVFSDGILVFKLPKLRFDGFGLIIEMENTTYEEEKVLENESIPLDMVIVLFCGYERTSVPNVYTTGEVTLYGGMIYGLVVLGYDMEDFDDDTERLCQTSRSYEIKVSLLTNLSFVLKWTSSRC</sequence>
<comment type="caution">
    <text evidence="1">The sequence shown here is derived from an EMBL/GenBank/DDBJ whole genome shotgun (WGS) entry which is preliminary data.</text>
</comment>
<keyword evidence="2" id="KW-1185">Reference proteome</keyword>
<accession>A0A9N8WHQ5</accession>
<dbReference type="EMBL" id="CAJVPQ010000454">
    <property type="protein sequence ID" value="CAG8483050.1"/>
    <property type="molecule type" value="Genomic_DNA"/>
</dbReference>
<gene>
    <name evidence="1" type="ORF">FCALED_LOCUS2814</name>
</gene>
<evidence type="ECO:0000313" key="1">
    <source>
        <dbReference type="EMBL" id="CAG8483050.1"/>
    </source>
</evidence>
<evidence type="ECO:0000313" key="2">
    <source>
        <dbReference type="Proteomes" id="UP000789570"/>
    </source>
</evidence>
<reference evidence="1" key="1">
    <citation type="submission" date="2021-06" db="EMBL/GenBank/DDBJ databases">
        <authorList>
            <person name="Kallberg Y."/>
            <person name="Tangrot J."/>
            <person name="Rosling A."/>
        </authorList>
    </citation>
    <scope>NUCLEOTIDE SEQUENCE</scope>
    <source>
        <strain evidence="1">UK204</strain>
    </source>
</reference>
<dbReference type="OrthoDB" id="432169at2759"/>
<name>A0A9N8WHQ5_9GLOM</name>
<organism evidence="1 2">
    <name type="scientific">Funneliformis caledonium</name>
    <dbReference type="NCBI Taxonomy" id="1117310"/>
    <lineage>
        <taxon>Eukaryota</taxon>
        <taxon>Fungi</taxon>
        <taxon>Fungi incertae sedis</taxon>
        <taxon>Mucoromycota</taxon>
        <taxon>Glomeromycotina</taxon>
        <taxon>Glomeromycetes</taxon>
        <taxon>Glomerales</taxon>
        <taxon>Glomeraceae</taxon>
        <taxon>Funneliformis</taxon>
    </lineage>
</organism>
<proteinExistence type="predicted"/>
<dbReference type="Proteomes" id="UP000789570">
    <property type="component" value="Unassembled WGS sequence"/>
</dbReference>
<dbReference type="AlphaFoldDB" id="A0A9N8WHQ5"/>
<protein>
    <submittedName>
        <fullName evidence="1">12241_t:CDS:1</fullName>
    </submittedName>
</protein>